<dbReference type="Gene3D" id="3.40.50.1820">
    <property type="entry name" value="alpha/beta hydrolase"/>
    <property type="match status" value="1"/>
</dbReference>
<evidence type="ECO:0000259" key="2">
    <source>
        <dbReference type="Pfam" id="PF00561"/>
    </source>
</evidence>
<dbReference type="AlphaFoldDB" id="A0A2Z4IIX3"/>
<keyword evidence="4" id="KW-1185">Reference proteome</keyword>
<organism evidence="3 4">
    <name type="scientific">Echinicola strongylocentroti</name>
    <dbReference type="NCBI Taxonomy" id="1795355"/>
    <lineage>
        <taxon>Bacteria</taxon>
        <taxon>Pseudomonadati</taxon>
        <taxon>Bacteroidota</taxon>
        <taxon>Cytophagia</taxon>
        <taxon>Cytophagales</taxon>
        <taxon>Cyclobacteriaceae</taxon>
        <taxon>Echinicola</taxon>
    </lineage>
</organism>
<evidence type="ECO:0000256" key="1">
    <source>
        <dbReference type="ARBA" id="ARBA00022801"/>
    </source>
</evidence>
<protein>
    <submittedName>
        <fullName evidence="3">Alpha/beta hydrolase</fullName>
    </submittedName>
</protein>
<dbReference type="KEGG" id="est:DN752_09645"/>
<dbReference type="SUPFAM" id="SSF53474">
    <property type="entry name" value="alpha/beta-Hydrolases"/>
    <property type="match status" value="1"/>
</dbReference>
<dbReference type="EMBL" id="CP030041">
    <property type="protein sequence ID" value="AWW30363.1"/>
    <property type="molecule type" value="Genomic_DNA"/>
</dbReference>
<reference evidence="3 4" key="1">
    <citation type="submission" date="2018-06" db="EMBL/GenBank/DDBJ databases">
        <title>Echinicola strongylocentroti sp. nov., isolated from a sea urchin Strongylocentrotus intermedius.</title>
        <authorList>
            <person name="Bae S.S."/>
        </authorList>
    </citation>
    <scope>NUCLEOTIDE SEQUENCE [LARGE SCALE GENOMIC DNA]</scope>
    <source>
        <strain evidence="3 4">MEBiC08714</strain>
    </source>
</reference>
<dbReference type="PANTHER" id="PTHR46118:SF4">
    <property type="entry name" value="PROTEIN ABHD11"/>
    <property type="match status" value="1"/>
</dbReference>
<proteinExistence type="predicted"/>
<dbReference type="RefSeq" id="WP_112783744.1">
    <property type="nucleotide sequence ID" value="NZ_CP030041.1"/>
</dbReference>
<name>A0A2Z4IIX3_9BACT</name>
<evidence type="ECO:0000313" key="4">
    <source>
        <dbReference type="Proteomes" id="UP000248688"/>
    </source>
</evidence>
<sequence>MKLNYKKVGQGKPLIILHGLFGSADNWLSIAKELEEEYTMYLLDQRNHGDSPKSDEWSYKAMVDDLATFMTSQGLEAAYIMGHSMGGKTAMNFALRHPGKVKKLIIADIAPRYYPPHHQTILEGLNAIDMDSLKSRKEADETLAEHIPEAGVRQFLMKSLGRDDDRKFVWKINLPVITEKIENVGEGLDSDKTYDGPTLFMRGANSDYIQDKDKEDLEKYFPEHKLITIKNAGHWLHAEQPDAVVATVKAFLG</sequence>
<dbReference type="Proteomes" id="UP000248688">
    <property type="component" value="Chromosome"/>
</dbReference>
<gene>
    <name evidence="3" type="ORF">DN752_09645</name>
</gene>
<evidence type="ECO:0000313" key="3">
    <source>
        <dbReference type="EMBL" id="AWW30363.1"/>
    </source>
</evidence>
<dbReference type="InterPro" id="IPR000073">
    <property type="entry name" value="AB_hydrolase_1"/>
</dbReference>
<feature type="domain" description="AB hydrolase-1" evidence="2">
    <location>
        <begin position="12"/>
        <end position="117"/>
    </location>
</feature>
<accession>A0A2Z4IIX3</accession>
<dbReference type="InterPro" id="IPR000639">
    <property type="entry name" value="Epox_hydrolase-like"/>
</dbReference>
<dbReference type="OrthoDB" id="9808398at2"/>
<dbReference type="InterPro" id="IPR029058">
    <property type="entry name" value="AB_hydrolase_fold"/>
</dbReference>
<dbReference type="PRINTS" id="PR00412">
    <property type="entry name" value="EPOXHYDRLASE"/>
</dbReference>
<dbReference type="Pfam" id="PF00561">
    <property type="entry name" value="Abhydrolase_1"/>
    <property type="match status" value="1"/>
</dbReference>
<keyword evidence="1 3" id="KW-0378">Hydrolase</keyword>
<dbReference type="PANTHER" id="PTHR46118">
    <property type="entry name" value="PROTEIN ABHD11"/>
    <property type="match status" value="1"/>
</dbReference>
<dbReference type="GO" id="GO:0016787">
    <property type="term" value="F:hydrolase activity"/>
    <property type="evidence" value="ECO:0007669"/>
    <property type="project" value="UniProtKB-KW"/>
</dbReference>